<dbReference type="GO" id="GO:0055085">
    <property type="term" value="P:transmembrane transport"/>
    <property type="evidence" value="ECO:0007669"/>
    <property type="project" value="InterPro"/>
</dbReference>
<sequence>MLFDSSLRREAWRGFVGTLVVLLTVVLTMILIRMLGLAAKGSVAVADVSLLLGYSLFNQTPVLISLALFAAAVGMLARLQRDSELVVWQASGVKLSRLIKPLWQMAWPILAVLALLVLVVRPWSQNQAQQIKERFEQRSDIARVAPGQFQTSADGRKVFFIDSHSDAETVGRQVFIVTTIGQVESVITAEEGRVITRDGLRHLVLRRGERVETHLDTGMKSRAKFDQAEVLLGDAPGAITSTDKARNKPTLDLVTSTNRTDRAELVWRLGTVWAAMNLVLIALVSSSDQVRRANSWSMVWALLVFIVYYNLQSLVQSWVASGRMREGVGLFAVHGAVTLGALAWLYWRDGTWRGRWQPRGARA</sequence>
<keyword evidence="4" id="KW-1003">Cell membrane</keyword>
<keyword evidence="5" id="KW-0997">Cell inner membrane</keyword>
<evidence type="ECO:0000256" key="9">
    <source>
        <dbReference type="SAM" id="Phobius"/>
    </source>
</evidence>
<dbReference type="InterPro" id="IPR005495">
    <property type="entry name" value="LptG/LptF_permease"/>
</dbReference>
<feature type="transmembrane region" description="Helical" evidence="9">
    <location>
        <begin position="327"/>
        <end position="347"/>
    </location>
</feature>
<evidence type="ECO:0000256" key="6">
    <source>
        <dbReference type="ARBA" id="ARBA00022692"/>
    </source>
</evidence>
<evidence type="ECO:0000256" key="4">
    <source>
        <dbReference type="ARBA" id="ARBA00022475"/>
    </source>
</evidence>
<keyword evidence="8 9" id="KW-0472">Membrane</keyword>
<evidence type="ECO:0000313" key="10">
    <source>
        <dbReference type="EMBL" id="TBO34059.1"/>
    </source>
</evidence>
<feature type="transmembrane region" description="Helical" evidence="9">
    <location>
        <begin position="296"/>
        <end position="315"/>
    </location>
</feature>
<dbReference type="RefSeq" id="WP_130966009.1">
    <property type="nucleotide sequence ID" value="NZ_SIXI01000001.1"/>
</dbReference>
<dbReference type="Proteomes" id="UP000292120">
    <property type="component" value="Unassembled WGS sequence"/>
</dbReference>
<feature type="transmembrane region" description="Helical" evidence="9">
    <location>
        <begin position="12"/>
        <end position="32"/>
    </location>
</feature>
<keyword evidence="7 9" id="KW-1133">Transmembrane helix</keyword>
<dbReference type="NCBIfam" id="TIGR04407">
    <property type="entry name" value="LptF_YjgP"/>
    <property type="match status" value="1"/>
</dbReference>
<dbReference type="InterPro" id="IPR030922">
    <property type="entry name" value="LptF"/>
</dbReference>
<keyword evidence="11" id="KW-1185">Reference proteome</keyword>
<keyword evidence="6 9" id="KW-0812">Transmembrane</keyword>
<evidence type="ECO:0000256" key="2">
    <source>
        <dbReference type="ARBA" id="ARBA00014213"/>
    </source>
</evidence>
<accession>A0A4Q9H1M0</accession>
<dbReference type="PANTHER" id="PTHR33529:SF7">
    <property type="entry name" value="LIPOPOLYSACCHARIDE EXPORT SYSTEM PERMEASE PROTEIN LPTF"/>
    <property type="match status" value="1"/>
</dbReference>
<dbReference type="EMBL" id="SIXI01000001">
    <property type="protein sequence ID" value="TBO34059.1"/>
    <property type="molecule type" value="Genomic_DNA"/>
</dbReference>
<evidence type="ECO:0000256" key="3">
    <source>
        <dbReference type="ARBA" id="ARBA00022448"/>
    </source>
</evidence>
<dbReference type="AlphaFoldDB" id="A0A4Q9H1M0"/>
<feature type="transmembrane region" description="Helical" evidence="9">
    <location>
        <begin position="105"/>
        <end position="124"/>
    </location>
</feature>
<dbReference type="GO" id="GO:0043190">
    <property type="term" value="C:ATP-binding cassette (ABC) transporter complex"/>
    <property type="evidence" value="ECO:0007669"/>
    <property type="project" value="InterPro"/>
</dbReference>
<evidence type="ECO:0000256" key="8">
    <source>
        <dbReference type="ARBA" id="ARBA00023136"/>
    </source>
</evidence>
<evidence type="ECO:0000256" key="5">
    <source>
        <dbReference type="ARBA" id="ARBA00022519"/>
    </source>
</evidence>
<dbReference type="PANTHER" id="PTHR33529">
    <property type="entry name" value="SLR0882 PROTEIN-RELATED"/>
    <property type="match status" value="1"/>
</dbReference>
<evidence type="ECO:0000256" key="7">
    <source>
        <dbReference type="ARBA" id="ARBA00022989"/>
    </source>
</evidence>
<evidence type="ECO:0000313" key="11">
    <source>
        <dbReference type="Proteomes" id="UP000292120"/>
    </source>
</evidence>
<dbReference type="OrthoDB" id="9778062at2"/>
<dbReference type="Pfam" id="PF03739">
    <property type="entry name" value="LptF_LptG"/>
    <property type="match status" value="1"/>
</dbReference>
<reference evidence="10 11" key="1">
    <citation type="submission" date="2019-02" db="EMBL/GenBank/DDBJ databases">
        <title>Aquabacterium sp. strain KMB7.</title>
        <authorList>
            <person name="Chen W.-M."/>
        </authorList>
    </citation>
    <scope>NUCLEOTIDE SEQUENCE [LARGE SCALE GENOMIC DNA]</scope>
    <source>
        <strain evidence="10 11">KMB7</strain>
    </source>
</reference>
<keyword evidence="3" id="KW-0813">Transport</keyword>
<name>A0A4Q9H1M0_9BURK</name>
<feature type="transmembrane region" description="Helical" evidence="9">
    <location>
        <begin position="265"/>
        <end position="284"/>
    </location>
</feature>
<proteinExistence type="predicted"/>
<gene>
    <name evidence="10" type="primary">lptF</name>
    <name evidence="10" type="ORF">EYS42_00995</name>
</gene>
<comment type="subcellular location">
    <subcellularLocation>
        <location evidence="1">Cell inner membrane</location>
        <topology evidence="1">Multi-pass membrane protein</topology>
    </subcellularLocation>
</comment>
<dbReference type="GO" id="GO:0015920">
    <property type="term" value="P:lipopolysaccharide transport"/>
    <property type="evidence" value="ECO:0007669"/>
    <property type="project" value="TreeGrafter"/>
</dbReference>
<organism evidence="10 11">
    <name type="scientific">Aquabacterium lacunae</name>
    <dbReference type="NCBI Taxonomy" id="2528630"/>
    <lineage>
        <taxon>Bacteria</taxon>
        <taxon>Pseudomonadati</taxon>
        <taxon>Pseudomonadota</taxon>
        <taxon>Betaproteobacteria</taxon>
        <taxon>Burkholderiales</taxon>
        <taxon>Aquabacterium</taxon>
    </lineage>
</organism>
<protein>
    <recommendedName>
        <fullName evidence="2">Lipopolysaccharide export system permease protein LptF</fullName>
    </recommendedName>
</protein>
<evidence type="ECO:0000256" key="1">
    <source>
        <dbReference type="ARBA" id="ARBA00004429"/>
    </source>
</evidence>
<comment type="caution">
    <text evidence="10">The sequence shown here is derived from an EMBL/GenBank/DDBJ whole genome shotgun (WGS) entry which is preliminary data.</text>
</comment>